<evidence type="ECO:0000256" key="2">
    <source>
        <dbReference type="ARBA" id="ARBA00022737"/>
    </source>
</evidence>
<dbReference type="InterPro" id="IPR011608">
    <property type="entry name" value="PRD"/>
</dbReference>
<dbReference type="SUPFAM" id="SSF52794">
    <property type="entry name" value="PTS system IIB component-like"/>
    <property type="match status" value="1"/>
</dbReference>
<evidence type="ECO:0000313" key="7">
    <source>
        <dbReference type="Proteomes" id="UP000033612"/>
    </source>
</evidence>
<dbReference type="InterPro" id="IPR036634">
    <property type="entry name" value="PRD_sf"/>
</dbReference>
<dbReference type="PANTHER" id="PTHR30185:SF13">
    <property type="entry name" value="LICABCH OPERON REGULATOR-RELATED"/>
    <property type="match status" value="1"/>
</dbReference>
<dbReference type="RefSeq" id="WP_046331529.1">
    <property type="nucleotide sequence ID" value="NZ_JBHTBO010000007.1"/>
</dbReference>
<dbReference type="Gene3D" id="3.40.930.10">
    <property type="entry name" value="Mannitol-specific EII, Chain A"/>
    <property type="match status" value="1"/>
</dbReference>
<keyword evidence="7" id="KW-1185">Reference proteome</keyword>
<dbReference type="PROSITE" id="PS51099">
    <property type="entry name" value="PTS_EIIB_TYPE_2"/>
    <property type="match status" value="1"/>
</dbReference>
<evidence type="ECO:0000259" key="5">
    <source>
        <dbReference type="PROSITE" id="PS51372"/>
    </source>
</evidence>
<dbReference type="EMBL" id="JXLH01000003">
    <property type="protein sequence ID" value="KJY59908.1"/>
    <property type="molecule type" value="Genomic_DNA"/>
</dbReference>
<dbReference type="Gene3D" id="3.40.50.2300">
    <property type="match status" value="1"/>
</dbReference>
<dbReference type="PROSITE" id="PS51094">
    <property type="entry name" value="PTS_EIIA_TYPE_2"/>
    <property type="match status" value="1"/>
</dbReference>
<dbReference type="PANTHER" id="PTHR30185">
    <property type="entry name" value="CRYPTIC BETA-GLUCOSIDE BGL OPERON ANTITERMINATOR"/>
    <property type="match status" value="1"/>
</dbReference>
<dbReference type="Pfam" id="PF00874">
    <property type="entry name" value="PRD"/>
    <property type="match status" value="1"/>
</dbReference>
<keyword evidence="1" id="KW-0808">Transferase</keyword>
<dbReference type="PROSITE" id="PS51372">
    <property type="entry name" value="PRD_2"/>
    <property type="match status" value="1"/>
</dbReference>
<dbReference type="GO" id="GO:0008982">
    <property type="term" value="F:protein-N(PI)-phosphohistidine-sugar phosphotransferase activity"/>
    <property type="evidence" value="ECO:0007669"/>
    <property type="project" value="InterPro"/>
</dbReference>
<reference evidence="6 7" key="1">
    <citation type="submission" date="2015-01" db="EMBL/GenBank/DDBJ databases">
        <title>Comparative genomics of the lactic acid bacteria isolated from the honey bee gut.</title>
        <authorList>
            <person name="Ellegaard K.M."/>
            <person name="Tamarit D."/>
            <person name="Javelind E."/>
            <person name="Olofsson T."/>
            <person name="Andersson S.G."/>
            <person name="Vasquez A."/>
        </authorList>
    </citation>
    <scope>NUCLEOTIDE SEQUENCE [LARGE SCALE GENOMIC DNA]</scope>
    <source>
        <strain evidence="6 7">Hma2</strain>
    </source>
</reference>
<gene>
    <name evidence="6" type="ORF">JF75_02650</name>
</gene>
<evidence type="ECO:0000256" key="1">
    <source>
        <dbReference type="ARBA" id="ARBA00022679"/>
    </source>
</evidence>
<dbReference type="Pfam" id="PF00359">
    <property type="entry name" value="PTS_EIIA_2"/>
    <property type="match status" value="1"/>
</dbReference>
<feature type="domain" description="PRD" evidence="5">
    <location>
        <begin position="286"/>
        <end position="393"/>
    </location>
</feature>
<feature type="domain" description="PTS EIIB type-2" evidence="4">
    <location>
        <begin position="400"/>
        <end position="489"/>
    </location>
</feature>
<proteinExistence type="predicted"/>
<organism evidence="6 7">
    <name type="scientific">Lactobacillus kimbladii</name>
    <dbReference type="NCBI Taxonomy" id="1218506"/>
    <lineage>
        <taxon>Bacteria</taxon>
        <taxon>Bacillati</taxon>
        <taxon>Bacillota</taxon>
        <taxon>Bacilli</taxon>
        <taxon>Lactobacillales</taxon>
        <taxon>Lactobacillaceae</taxon>
        <taxon>Lactobacillus</taxon>
    </lineage>
</organism>
<evidence type="ECO:0000313" key="6">
    <source>
        <dbReference type="EMBL" id="KJY59908.1"/>
    </source>
</evidence>
<feature type="domain" description="PTS EIIA type-2" evidence="3">
    <location>
        <begin position="545"/>
        <end position="688"/>
    </location>
</feature>
<protein>
    <submittedName>
        <fullName evidence="6">PRD domain protein</fullName>
    </submittedName>
</protein>
<dbReference type="InterPro" id="IPR002178">
    <property type="entry name" value="PTS_EIIA_type-2_dom"/>
</dbReference>
<comment type="caution">
    <text evidence="6">The sequence shown here is derived from an EMBL/GenBank/DDBJ whole genome shotgun (WGS) entry which is preliminary data.</text>
</comment>
<dbReference type="STRING" id="1218506.JF75_02650"/>
<dbReference type="SUPFAM" id="SSF63520">
    <property type="entry name" value="PTS-regulatory domain, PRD"/>
    <property type="match status" value="1"/>
</dbReference>
<accession>A0A0F4LNM5</accession>
<dbReference type="GO" id="GO:0009401">
    <property type="term" value="P:phosphoenolpyruvate-dependent sugar phosphotransferase system"/>
    <property type="evidence" value="ECO:0007669"/>
    <property type="project" value="InterPro"/>
</dbReference>
<dbReference type="PATRIC" id="fig|1218506.3.peg.304"/>
<dbReference type="InterPro" id="IPR016152">
    <property type="entry name" value="PTrfase/Anion_transptr"/>
</dbReference>
<dbReference type="GO" id="GO:0006355">
    <property type="term" value="P:regulation of DNA-templated transcription"/>
    <property type="evidence" value="ECO:0007669"/>
    <property type="project" value="InterPro"/>
</dbReference>
<dbReference type="Proteomes" id="UP000033612">
    <property type="component" value="Unassembled WGS sequence"/>
</dbReference>
<dbReference type="SUPFAM" id="SSF55804">
    <property type="entry name" value="Phoshotransferase/anion transport protein"/>
    <property type="match status" value="1"/>
</dbReference>
<dbReference type="InterPro" id="IPR003501">
    <property type="entry name" value="PTS_EIIB_2/3"/>
</dbReference>
<dbReference type="InterPro" id="IPR013196">
    <property type="entry name" value="HTH_11"/>
</dbReference>
<dbReference type="InterPro" id="IPR050661">
    <property type="entry name" value="BglG_antiterminators"/>
</dbReference>
<dbReference type="Gene3D" id="1.10.1790.10">
    <property type="entry name" value="PRD domain"/>
    <property type="match status" value="1"/>
</dbReference>
<name>A0A0F4LNM5_9LACO</name>
<dbReference type="Pfam" id="PF08279">
    <property type="entry name" value="HTH_11"/>
    <property type="match status" value="1"/>
</dbReference>
<sequence>MLYHEYLLLKMLTNSNSLLSISQITNKLQITKRTAYSAINGLNEWLELHDLNKIMTVRNHGYFVQPYEISEIEKNLKHDLQQGKVKLPQSVRVIAIEFALLCRKNRVTIEYLNSLNGVTRRTTQSDLAKVKKDTESRNLKLEFEENGYLITGLEEEIRKFALQKLANIQGTMIFDKIAPFLSLETKEKVEIEQVLLTVEQNIGCLLTDESVFQVKEYICFSVKRYRNGHFLKNNRNKKIKGSGKFDPLIRNLLSYLGISAEHLNAESQLLCKIIDSRQISKISKNFESQEMSNIAAQIIKRFSVISGIDLVNNKSLQNALTTHLVAAQRRVLYNVQFLNSSLLNVRKKYPEIYLLTKEAIQPFEQYLKKSLTADEIELIAVYFGGEIELLKNAKNQSLKEKITLVCGSGIGTSRLLKIQLEKMFPDQLKIKVITKQDYEKQARVHADLVIATLPVTNKGAPIVNINHILTDYDLQTIRQHLASKAQTSSSAHNSPAVKTTQILDIVSEYAHVKDFTGLTAALQSYFSQKNVPFKKEQSHLPCLSEILPERRIAFENGTYSWQESVKVTGRLLEKDHIADEKYTHKMCMQIEKYGPYMKIMDNVMLLHAKPDNPTKFSVPGMSLVCFTPPVKFSNDIKAKYVFSLYAPNSNSQLKALTQLTEIFSNRFLLEKFEHAENAPTFIKLFDSVEKGDEKLSDTTNRSEIDSIEC</sequence>
<evidence type="ECO:0000259" key="3">
    <source>
        <dbReference type="PROSITE" id="PS51094"/>
    </source>
</evidence>
<dbReference type="AlphaFoldDB" id="A0A0F4LNM5"/>
<dbReference type="InterPro" id="IPR013011">
    <property type="entry name" value="PTS_EIIB_2"/>
</dbReference>
<evidence type="ECO:0000259" key="4">
    <source>
        <dbReference type="PROSITE" id="PS51099"/>
    </source>
</evidence>
<dbReference type="Pfam" id="PF02302">
    <property type="entry name" value="PTS_IIB"/>
    <property type="match status" value="1"/>
</dbReference>
<dbReference type="CDD" id="cd05568">
    <property type="entry name" value="PTS_IIB_bgl_like"/>
    <property type="match status" value="1"/>
</dbReference>
<dbReference type="InterPro" id="IPR036095">
    <property type="entry name" value="PTS_EIIB-like_sf"/>
</dbReference>
<dbReference type="HOGENOM" id="CLU_013442_1_1_9"/>
<keyword evidence="2" id="KW-0677">Repeat</keyword>